<evidence type="ECO:0000313" key="4">
    <source>
        <dbReference type="Proteomes" id="UP000749293"/>
    </source>
</evidence>
<proteinExistence type="inferred from homology"/>
<dbReference type="PANTHER" id="PTHR21405">
    <property type="entry name" value="CDNA SEQUENCE BC021608"/>
    <property type="match status" value="1"/>
</dbReference>
<name>A0A9P4Z462_9HYPO</name>
<dbReference type="Proteomes" id="UP000749293">
    <property type="component" value="Unassembled WGS sequence"/>
</dbReference>
<comment type="caution">
    <text evidence="3">The sequence shown here is derived from an EMBL/GenBank/DDBJ whole genome shotgun (WGS) entry which is preliminary data.</text>
</comment>
<dbReference type="AlphaFoldDB" id="A0A9P4Z462"/>
<feature type="region of interest" description="Disordered" evidence="2">
    <location>
        <begin position="62"/>
        <end position="94"/>
    </location>
</feature>
<dbReference type="GO" id="GO:0006570">
    <property type="term" value="P:tyrosine metabolic process"/>
    <property type="evidence" value="ECO:0007669"/>
    <property type="project" value="TreeGrafter"/>
</dbReference>
<dbReference type="RefSeq" id="XP_035324966.1">
    <property type="nucleotide sequence ID" value="XM_035462036.1"/>
</dbReference>
<sequence>MSTVQLSSHDVEVLAKINDPESNPAAGIVTDETLPRDPHVVDTSVYEAVVAAERTIIQTLQKLEAQPGQPMSSPQDEGEERQQQQQDPAVVEGYRQSASALERLVAEQPRYASARNNRAQVYRRLYGDAMLLNVTATGAPMPLVREPDRAEKLAASATVLDDLERSIALLTPSSASTPVSPQAARTLSMAHTQRAAIYLKTSKMLAYRSLDIDEARPEARWRTLDFEEAASRDLALGGRYGNQIAKGLAVSVNPTAKLCGQIVRHAMKEEYGPSSFGERIEK</sequence>
<accession>A0A9P4Z462</accession>
<dbReference type="EMBL" id="JAANYQ010000001">
    <property type="protein sequence ID" value="KAF4126314.1"/>
    <property type="molecule type" value="Genomic_DNA"/>
</dbReference>
<evidence type="ECO:0000313" key="3">
    <source>
        <dbReference type="EMBL" id="KAF4126314.1"/>
    </source>
</evidence>
<evidence type="ECO:0008006" key="5">
    <source>
        <dbReference type="Google" id="ProtNLM"/>
    </source>
</evidence>
<comment type="similarity">
    <text evidence="1">Belongs to the TTC36 family.</text>
</comment>
<reference evidence="3" key="1">
    <citation type="submission" date="2020-03" db="EMBL/GenBank/DDBJ databases">
        <title>Site-based positive gene gene selection in Geosmithia morbida across the United States reveals a broad range of putative effectors and factors for local host and environmental adapation.</title>
        <authorList>
            <person name="Onufrak A."/>
            <person name="Murdoch R.W."/>
            <person name="Gazis R."/>
            <person name="Huff M."/>
            <person name="Staton M."/>
            <person name="Klingeman W."/>
            <person name="Hadziabdic D."/>
        </authorList>
    </citation>
    <scope>NUCLEOTIDE SEQUENCE</scope>
    <source>
        <strain evidence="3">1262</strain>
    </source>
</reference>
<evidence type="ECO:0000256" key="2">
    <source>
        <dbReference type="SAM" id="MobiDB-lite"/>
    </source>
</evidence>
<dbReference type="OrthoDB" id="539634at2759"/>
<keyword evidence="4" id="KW-1185">Reference proteome</keyword>
<gene>
    <name evidence="3" type="ORF">GMORB2_0050</name>
</gene>
<evidence type="ECO:0000256" key="1">
    <source>
        <dbReference type="ARBA" id="ARBA00006995"/>
    </source>
</evidence>
<dbReference type="InterPro" id="IPR038906">
    <property type="entry name" value="TTC36"/>
</dbReference>
<dbReference type="PANTHER" id="PTHR21405:SF0">
    <property type="entry name" value="TETRATRICOPEPTIDE REPEAT PROTEIN 36"/>
    <property type="match status" value="1"/>
</dbReference>
<protein>
    <recommendedName>
        <fullName evidence="5">Tetratricopeptide repeat protein 36</fullName>
    </recommendedName>
</protein>
<dbReference type="GeneID" id="55966280"/>
<organism evidence="3 4">
    <name type="scientific">Geosmithia morbida</name>
    <dbReference type="NCBI Taxonomy" id="1094350"/>
    <lineage>
        <taxon>Eukaryota</taxon>
        <taxon>Fungi</taxon>
        <taxon>Dikarya</taxon>
        <taxon>Ascomycota</taxon>
        <taxon>Pezizomycotina</taxon>
        <taxon>Sordariomycetes</taxon>
        <taxon>Hypocreomycetidae</taxon>
        <taxon>Hypocreales</taxon>
        <taxon>Bionectriaceae</taxon>
        <taxon>Geosmithia</taxon>
    </lineage>
</organism>